<evidence type="ECO:0000313" key="4">
    <source>
        <dbReference type="Proteomes" id="UP000529637"/>
    </source>
</evidence>
<dbReference type="NCBIfam" id="TIGR02605">
    <property type="entry name" value="CxxC_CxxC_SSSS"/>
    <property type="match status" value="1"/>
</dbReference>
<dbReference type="Pfam" id="PF09723">
    <property type="entry name" value="Zn_ribbon_8"/>
    <property type="match status" value="1"/>
</dbReference>
<feature type="region of interest" description="Disordered" evidence="1">
    <location>
        <begin position="55"/>
        <end position="74"/>
    </location>
</feature>
<dbReference type="InterPro" id="IPR013429">
    <property type="entry name" value="Regulatory_FmdB_Zinc_ribbon"/>
</dbReference>
<keyword evidence="4" id="KW-1185">Reference proteome</keyword>
<gene>
    <name evidence="3" type="ORF">HQN59_02675</name>
</gene>
<evidence type="ECO:0000256" key="1">
    <source>
        <dbReference type="SAM" id="MobiDB-lite"/>
    </source>
</evidence>
<comment type="caution">
    <text evidence="3">The sequence shown here is derived from an EMBL/GenBank/DDBJ whole genome shotgun (WGS) entry which is preliminary data.</text>
</comment>
<accession>A0A7Y6NK83</accession>
<dbReference type="RefSeq" id="WP_176065763.1">
    <property type="nucleotide sequence ID" value="NZ_JABWMJ010000001.1"/>
</dbReference>
<evidence type="ECO:0000313" key="3">
    <source>
        <dbReference type="EMBL" id="NUZ04657.1"/>
    </source>
</evidence>
<protein>
    <submittedName>
        <fullName evidence="3">Zinc ribbon domain-containing protein</fullName>
    </submittedName>
</protein>
<feature type="domain" description="Putative regulatory protein FmdB zinc ribbon" evidence="2">
    <location>
        <begin position="1"/>
        <end position="42"/>
    </location>
</feature>
<proteinExistence type="predicted"/>
<reference evidence="3 4" key="1">
    <citation type="submission" date="2020-06" db="EMBL/GenBank/DDBJ databases">
        <title>Schlegella sp. ID0723 isolated from air conditioner.</title>
        <authorList>
            <person name="Kim D.Y."/>
            <person name="Kim D.-U."/>
        </authorList>
    </citation>
    <scope>NUCLEOTIDE SEQUENCE [LARGE SCALE GENOMIC DNA]</scope>
    <source>
        <strain evidence="3 4">ID0723</strain>
    </source>
</reference>
<dbReference type="SMART" id="SM00834">
    <property type="entry name" value="CxxC_CXXC_SSSS"/>
    <property type="match status" value="1"/>
</dbReference>
<dbReference type="AlphaFoldDB" id="A0A7Y6NK83"/>
<sequence length="110" mass="11669">MPIYDYQCLACGPFTAMRSMAQFRDPCACPGCGNGAARRLVSAPAIADMDPTRRSALAANERHASSRRPTMAAHPAGCGCCVRRWPMPSALSSKGGHVFSSSGPLRRSGR</sequence>
<dbReference type="Proteomes" id="UP000529637">
    <property type="component" value="Unassembled WGS sequence"/>
</dbReference>
<evidence type="ECO:0000259" key="2">
    <source>
        <dbReference type="SMART" id="SM00834"/>
    </source>
</evidence>
<dbReference type="EMBL" id="JABWMJ010000001">
    <property type="protein sequence ID" value="NUZ04657.1"/>
    <property type="molecule type" value="Genomic_DNA"/>
</dbReference>
<organism evidence="3 4">
    <name type="scientific">Piscinibacter koreensis</name>
    <dbReference type="NCBI Taxonomy" id="2742824"/>
    <lineage>
        <taxon>Bacteria</taxon>
        <taxon>Pseudomonadati</taxon>
        <taxon>Pseudomonadota</taxon>
        <taxon>Betaproteobacteria</taxon>
        <taxon>Burkholderiales</taxon>
        <taxon>Sphaerotilaceae</taxon>
        <taxon>Piscinibacter</taxon>
    </lineage>
</organism>
<name>A0A7Y6NK83_9BURK</name>
<feature type="region of interest" description="Disordered" evidence="1">
    <location>
        <begin position="91"/>
        <end position="110"/>
    </location>
</feature>